<accession>A0A2N5E8G6</accession>
<keyword evidence="3" id="KW-1185">Reference proteome</keyword>
<evidence type="ECO:0000256" key="1">
    <source>
        <dbReference type="SAM" id="Phobius"/>
    </source>
</evidence>
<evidence type="ECO:0000313" key="2">
    <source>
        <dbReference type="EMBL" id="PLR37958.1"/>
    </source>
</evidence>
<organism evidence="2 3">
    <name type="scientific">Chimaeribacter californicus</name>
    <dbReference type="NCBI Taxonomy" id="2060067"/>
    <lineage>
        <taxon>Bacteria</taxon>
        <taxon>Pseudomonadati</taxon>
        <taxon>Pseudomonadota</taxon>
        <taxon>Gammaproteobacteria</taxon>
        <taxon>Enterobacterales</taxon>
        <taxon>Yersiniaceae</taxon>
        <taxon>Chimaeribacter</taxon>
    </lineage>
</organism>
<dbReference type="Proteomes" id="UP000234240">
    <property type="component" value="Unassembled WGS sequence"/>
</dbReference>
<sequence>MIVEKSIVFKTLITLIIYNLLLPLIILFFGVLWLYVLPQYWWGLMFFTIIAIIWFFPRITKRFEKFK</sequence>
<evidence type="ECO:0000313" key="3">
    <source>
        <dbReference type="Proteomes" id="UP000234240"/>
    </source>
</evidence>
<reference evidence="2 3" key="1">
    <citation type="submission" date="2017-12" db="EMBL/GenBank/DDBJ databases">
        <title>Characterization of six clinical isolates of Enterochimera gen. nov., a novel genus of the Yersiniaciae family and the three species Enterochimera arupensis sp. nov., Enterochimera coloradensis sp. nov, and Enterochimera californica sp. nov.</title>
        <authorList>
            <person name="Rossi A."/>
            <person name="Fisher M."/>
        </authorList>
    </citation>
    <scope>NUCLEOTIDE SEQUENCE [LARGE SCALE GENOMIC DNA]</scope>
    <source>
        <strain evidence="3">2015-Iso6</strain>
    </source>
</reference>
<dbReference type="EMBL" id="PJZF01000006">
    <property type="protein sequence ID" value="PLR37958.1"/>
    <property type="molecule type" value="Genomic_DNA"/>
</dbReference>
<feature type="transmembrane region" description="Helical" evidence="1">
    <location>
        <begin position="40"/>
        <end position="57"/>
    </location>
</feature>
<keyword evidence="1" id="KW-0812">Transmembrane</keyword>
<proteinExistence type="predicted"/>
<protein>
    <submittedName>
        <fullName evidence="2">Uncharacterized protein</fullName>
    </submittedName>
</protein>
<name>A0A2N5E8G6_9GAMM</name>
<dbReference type="AlphaFoldDB" id="A0A2N5E8G6"/>
<feature type="transmembrane region" description="Helical" evidence="1">
    <location>
        <begin position="12"/>
        <end position="34"/>
    </location>
</feature>
<keyword evidence="1" id="KW-1133">Transmembrane helix</keyword>
<keyword evidence="1" id="KW-0472">Membrane</keyword>
<comment type="caution">
    <text evidence="2">The sequence shown here is derived from an EMBL/GenBank/DDBJ whole genome shotgun (WGS) entry which is preliminary data.</text>
</comment>
<gene>
    <name evidence="2" type="ORF">CYR55_09580</name>
</gene>